<dbReference type="Proteomes" id="UP000293172">
    <property type="component" value="Unassembled WGS sequence"/>
</dbReference>
<dbReference type="RefSeq" id="WP_131198409.1">
    <property type="nucleotide sequence ID" value="NZ_QJUL01000021.1"/>
</dbReference>
<name>A0A4Q9QYY2_9GAMM</name>
<protein>
    <submittedName>
        <fullName evidence="2">Chromosome partitioning protein ParA</fullName>
    </submittedName>
</protein>
<evidence type="ECO:0000256" key="1">
    <source>
        <dbReference type="SAM" id="Coils"/>
    </source>
</evidence>
<dbReference type="AlphaFoldDB" id="A0A4Q9QYY2"/>
<dbReference type="EMBL" id="QJUL01000021">
    <property type="protein sequence ID" value="TBU90606.1"/>
    <property type="molecule type" value="Genomic_DNA"/>
</dbReference>
<comment type="caution">
    <text evidence="2">The sequence shown here is derived from an EMBL/GenBank/DDBJ whole genome shotgun (WGS) entry which is preliminary data.</text>
</comment>
<dbReference type="OrthoDB" id="6189582at2"/>
<evidence type="ECO:0000313" key="2">
    <source>
        <dbReference type="EMBL" id="TBU90606.1"/>
    </source>
</evidence>
<organism evidence="2 3">
    <name type="scientific">Phytopseudomonas dryadis</name>
    <dbReference type="NCBI Taxonomy" id="2487520"/>
    <lineage>
        <taxon>Bacteria</taxon>
        <taxon>Pseudomonadati</taxon>
        <taxon>Pseudomonadota</taxon>
        <taxon>Gammaproteobacteria</taxon>
        <taxon>Pseudomonadales</taxon>
        <taxon>Pseudomonadaceae</taxon>
        <taxon>Phytopseudomonas</taxon>
    </lineage>
</organism>
<gene>
    <name evidence="2" type="ORF">DNK44_15355</name>
</gene>
<accession>A0A4Q9QYY2</accession>
<sequence length="425" mass="47493">MSKPQLVEAVMFFSDDGGICKQMFFAEFEALLDGLVNMPAFADQQVRVVYLMINARLQVRSAVFFYLDFDEQGAPDSGWNIPLQQMAERAGRGPDLGGGPIRLACRSQCPVSWQQMHLWDPSLAAGNNDLALLRDTVKRNSLGILVEEEGPQGVVAERLQVAPEDQWYASDASREVAEKLAERLAQEYRLKAAQLVKQQRERIAVLAREHAAEIAGLKAAGDEHEQGLQAQIQALRQALRQQEALVQSLKGQLAEQQNAQRQERDDMLTRLRAMERYGRTEREVLRTQFDEELRTRIAATLSAAEEQALLREARAEHLMLERLAGQGVVFVVFHPGAGHLTVPLQDIGRYLASPMAYAASKCCVPEAQYRQWLEHYQQPTCDGLQSNGEHCGASLERVETPGRFVAGDSNCCMRHKAVGRLRTVG</sequence>
<keyword evidence="1" id="KW-0175">Coiled coil</keyword>
<reference evidence="2 3" key="1">
    <citation type="submission" date="2018-06" db="EMBL/GenBank/DDBJ databases">
        <title>Three novel Pseudomonas species isolated from symptomatic oak.</title>
        <authorList>
            <person name="Bueno-Gonzalez V."/>
            <person name="Brady C."/>
        </authorList>
    </citation>
    <scope>NUCLEOTIDE SEQUENCE [LARGE SCALE GENOMIC DNA]</scope>
    <source>
        <strain evidence="2 3">P6B</strain>
    </source>
</reference>
<evidence type="ECO:0000313" key="3">
    <source>
        <dbReference type="Proteomes" id="UP000293172"/>
    </source>
</evidence>
<feature type="coiled-coil region" evidence="1">
    <location>
        <begin position="225"/>
        <end position="266"/>
    </location>
</feature>
<proteinExistence type="predicted"/>